<accession>A0A016UDY8</accession>
<proteinExistence type="predicted"/>
<comment type="caution">
    <text evidence="1">The sequence shown here is derived from an EMBL/GenBank/DDBJ whole genome shotgun (WGS) entry which is preliminary data.</text>
</comment>
<evidence type="ECO:0000313" key="1">
    <source>
        <dbReference type="EMBL" id="EYC13390.1"/>
    </source>
</evidence>
<dbReference type="Proteomes" id="UP000024635">
    <property type="component" value="Unassembled WGS sequence"/>
</dbReference>
<evidence type="ECO:0008006" key="3">
    <source>
        <dbReference type="Google" id="ProtNLM"/>
    </source>
</evidence>
<evidence type="ECO:0000313" key="2">
    <source>
        <dbReference type="Proteomes" id="UP000024635"/>
    </source>
</evidence>
<dbReference type="PANTHER" id="PTHR19446">
    <property type="entry name" value="REVERSE TRANSCRIPTASES"/>
    <property type="match status" value="1"/>
</dbReference>
<dbReference type="EMBL" id="JARK01001380">
    <property type="protein sequence ID" value="EYC13390.1"/>
    <property type="molecule type" value="Genomic_DNA"/>
</dbReference>
<reference evidence="2" key="1">
    <citation type="journal article" date="2015" name="Nat. Genet.">
        <title>The genome and transcriptome of the zoonotic hookworm Ancylostoma ceylanicum identify infection-specific gene families.</title>
        <authorList>
            <person name="Schwarz E.M."/>
            <person name="Hu Y."/>
            <person name="Antoshechkin I."/>
            <person name="Miller M.M."/>
            <person name="Sternberg P.W."/>
            <person name="Aroian R.V."/>
        </authorList>
    </citation>
    <scope>NUCLEOTIDE SEQUENCE</scope>
    <source>
        <strain evidence="2">HY135</strain>
    </source>
</reference>
<sequence>MCNEEFSQPPILSAMSVLEPVPPVQEEEVASALAKMRNGRAPGPDGLPSEIWKIAEGEGTRWLTSFFNELIAEGKLPETWTTSTTVPIWKGKGDVADCMTYRPIRLLCHTMKIFDRVLDRRL</sequence>
<dbReference type="OrthoDB" id="410104at2759"/>
<organism evidence="1 2">
    <name type="scientific">Ancylostoma ceylanicum</name>
    <dbReference type="NCBI Taxonomy" id="53326"/>
    <lineage>
        <taxon>Eukaryota</taxon>
        <taxon>Metazoa</taxon>
        <taxon>Ecdysozoa</taxon>
        <taxon>Nematoda</taxon>
        <taxon>Chromadorea</taxon>
        <taxon>Rhabditida</taxon>
        <taxon>Rhabditina</taxon>
        <taxon>Rhabditomorpha</taxon>
        <taxon>Strongyloidea</taxon>
        <taxon>Ancylostomatidae</taxon>
        <taxon>Ancylostomatinae</taxon>
        <taxon>Ancylostoma</taxon>
    </lineage>
</organism>
<dbReference type="AlphaFoldDB" id="A0A016UDY8"/>
<protein>
    <recommendedName>
        <fullName evidence="3">Reverse transcriptase domain-containing protein</fullName>
    </recommendedName>
</protein>
<gene>
    <name evidence="1" type="primary">Acey_s0044.g963</name>
    <name evidence="1" type="ORF">Y032_0044g963</name>
</gene>
<keyword evidence="2" id="KW-1185">Reference proteome</keyword>
<name>A0A016UDY8_9BILA</name>